<dbReference type="InterPro" id="IPR017853">
    <property type="entry name" value="GH"/>
</dbReference>
<sequence length="545" mass="62830">MAKAWWKEAVVYQVYPRSFQDSDGDGIGDLRGIRDRLDYIKQLGANVIWLNPIYASPNDDNGYDISDYQAIHPDFGTMQDFDQLLNAAHARGLKIVMDLVVNHTSDEHHWFVESRKSRNNPYSDYYLWVDPVDGHAPNDWESSFSGSAWQYDETRKQYYLHLFSKKQPDLNWRLPAVRQSVYDLMRFWLDKGIDGFRMDVINFIGKPEIFTSASPSPINMPQVQDYLKEMNREVLSHYDIMTVGEMPGTTPALARDYTGFDTHELNMIFQFQHMGVDLDPKFGKWVHHPFKLSTLKKIMDRWQVGLDGQAWNSLYWNNHDQPRVVSRFGNDSPEFRERSAKMLGAVLHYQQGTPYIYQGEELGMTNNAAFTKLSDYRDIESLNGYHEWVDEKKALTPAQMLAGLAAGSRDNARTPMQWGTKPNAGFTPAGVTPWLKVNPNYVTINADQEVRDQNSVFNFYRQMNLLRAANPIITYGDFQPLAEDDEKVWAYQRHYEGQTLTLVANWTAKNITRACAATAGELLQSNYPDDLGETLRPYEVKVYLA</sequence>
<organism evidence="5 6">
    <name type="scientific">Lacticaseibacillus camelliae DSM 22697 = JCM 13995</name>
    <dbReference type="NCBI Taxonomy" id="1423730"/>
    <lineage>
        <taxon>Bacteria</taxon>
        <taxon>Bacillati</taxon>
        <taxon>Bacillota</taxon>
        <taxon>Bacilli</taxon>
        <taxon>Lactobacillales</taxon>
        <taxon>Lactobacillaceae</taxon>
        <taxon>Lacticaseibacillus</taxon>
    </lineage>
</organism>
<dbReference type="GO" id="GO:0009313">
    <property type="term" value="P:oligosaccharide catabolic process"/>
    <property type="evidence" value="ECO:0007669"/>
    <property type="project" value="TreeGrafter"/>
</dbReference>
<dbReference type="AlphaFoldDB" id="A0A0R2FA20"/>
<evidence type="ECO:0000313" key="6">
    <source>
        <dbReference type="Proteomes" id="UP000050865"/>
    </source>
</evidence>
<dbReference type="Gene3D" id="2.60.40.1180">
    <property type="entry name" value="Golgi alpha-mannosidase II"/>
    <property type="match status" value="1"/>
</dbReference>
<dbReference type="InterPro" id="IPR006047">
    <property type="entry name" value="GH13_cat_dom"/>
</dbReference>
<dbReference type="PANTHER" id="PTHR10357:SF184">
    <property type="entry name" value="OLIGO-1,6-GLUCOSIDASE 1"/>
    <property type="match status" value="1"/>
</dbReference>
<dbReference type="FunFam" id="3.20.20.80:FF:000064">
    <property type="entry name" value="Oligo-1,6-glucosidase"/>
    <property type="match status" value="2"/>
</dbReference>
<comment type="caution">
    <text evidence="5">The sequence shown here is derived from an EMBL/GenBank/DDBJ whole genome shotgun (WGS) entry which is preliminary data.</text>
</comment>
<name>A0A0R2FA20_9LACO</name>
<evidence type="ECO:0000256" key="3">
    <source>
        <dbReference type="ARBA" id="ARBA00023295"/>
    </source>
</evidence>
<dbReference type="SUPFAM" id="SSF51445">
    <property type="entry name" value="(Trans)glycosidases"/>
    <property type="match status" value="1"/>
</dbReference>
<evidence type="ECO:0000313" key="5">
    <source>
        <dbReference type="EMBL" id="KRN24910.1"/>
    </source>
</evidence>
<keyword evidence="2 5" id="KW-0378">Hydrolase</keyword>
<evidence type="ECO:0000259" key="4">
    <source>
        <dbReference type="SMART" id="SM00642"/>
    </source>
</evidence>
<comment type="similarity">
    <text evidence="1">Belongs to the glycosyl hydrolase 13 family.</text>
</comment>
<reference evidence="5 6" key="1">
    <citation type="journal article" date="2015" name="Genome Announc.">
        <title>Expanding the biotechnology potential of lactobacilli through comparative genomics of 213 strains and associated genera.</title>
        <authorList>
            <person name="Sun Z."/>
            <person name="Harris H.M."/>
            <person name="McCann A."/>
            <person name="Guo C."/>
            <person name="Argimon S."/>
            <person name="Zhang W."/>
            <person name="Yang X."/>
            <person name="Jeffery I.B."/>
            <person name="Cooney J.C."/>
            <person name="Kagawa T.F."/>
            <person name="Liu W."/>
            <person name="Song Y."/>
            <person name="Salvetti E."/>
            <person name="Wrobel A."/>
            <person name="Rasinkangas P."/>
            <person name="Parkhill J."/>
            <person name="Rea M.C."/>
            <person name="O'Sullivan O."/>
            <person name="Ritari J."/>
            <person name="Douillard F.P."/>
            <person name="Paul Ross R."/>
            <person name="Yang R."/>
            <person name="Briner A.E."/>
            <person name="Felis G.E."/>
            <person name="de Vos W.M."/>
            <person name="Barrangou R."/>
            <person name="Klaenhammer T.R."/>
            <person name="Caufield P.W."/>
            <person name="Cui Y."/>
            <person name="Zhang H."/>
            <person name="O'Toole P.W."/>
        </authorList>
    </citation>
    <scope>NUCLEOTIDE SEQUENCE [LARGE SCALE GENOMIC DNA]</scope>
    <source>
        <strain evidence="5 6">DSM 22697</strain>
    </source>
</reference>
<keyword evidence="3" id="KW-0326">Glycosidase</keyword>
<dbReference type="CDD" id="cd11333">
    <property type="entry name" value="AmyAc_SI_OligoGlu_DGase"/>
    <property type="match status" value="1"/>
</dbReference>
<evidence type="ECO:0000256" key="2">
    <source>
        <dbReference type="ARBA" id="ARBA00022801"/>
    </source>
</evidence>
<evidence type="ECO:0000256" key="1">
    <source>
        <dbReference type="ARBA" id="ARBA00008061"/>
    </source>
</evidence>
<dbReference type="Proteomes" id="UP000050865">
    <property type="component" value="Unassembled WGS sequence"/>
</dbReference>
<proteinExistence type="inferred from homology"/>
<protein>
    <submittedName>
        <fullName evidence="5">Trehalose-6-phosphate hydrolase</fullName>
    </submittedName>
</protein>
<dbReference type="STRING" id="1423730.FC75_GL001125"/>
<keyword evidence="6" id="KW-1185">Reference proteome</keyword>
<dbReference type="NCBIfam" id="NF008183">
    <property type="entry name" value="PRK10933.1"/>
    <property type="match status" value="1"/>
</dbReference>
<dbReference type="RefSeq" id="WP_054664977.1">
    <property type="nucleotide sequence ID" value="NZ_AYZJ01000020.1"/>
</dbReference>
<dbReference type="InterPro" id="IPR045857">
    <property type="entry name" value="O16G_dom_2"/>
</dbReference>
<dbReference type="PANTHER" id="PTHR10357">
    <property type="entry name" value="ALPHA-AMYLASE FAMILY MEMBER"/>
    <property type="match status" value="1"/>
</dbReference>
<dbReference type="PATRIC" id="fig|1423730.4.peg.1180"/>
<dbReference type="FunFam" id="3.90.400.10:FF:000002">
    <property type="entry name" value="Sucrose isomerase"/>
    <property type="match status" value="1"/>
</dbReference>
<dbReference type="OrthoDB" id="9805159at2"/>
<dbReference type="SUPFAM" id="SSF51011">
    <property type="entry name" value="Glycosyl hydrolase domain"/>
    <property type="match status" value="1"/>
</dbReference>
<gene>
    <name evidence="5" type="ORF">FC75_GL001125</name>
</gene>
<accession>A0A0R2FA20</accession>
<dbReference type="GO" id="GO:0004556">
    <property type="term" value="F:alpha-amylase activity"/>
    <property type="evidence" value="ECO:0007669"/>
    <property type="project" value="TreeGrafter"/>
</dbReference>
<dbReference type="Pfam" id="PF00128">
    <property type="entry name" value="Alpha-amylase"/>
    <property type="match status" value="1"/>
</dbReference>
<dbReference type="EMBL" id="AYZJ01000020">
    <property type="protein sequence ID" value="KRN24910.1"/>
    <property type="molecule type" value="Genomic_DNA"/>
</dbReference>
<feature type="domain" description="Glycosyl hydrolase family 13 catalytic" evidence="4">
    <location>
        <begin position="13"/>
        <end position="413"/>
    </location>
</feature>
<dbReference type="Gene3D" id="3.90.400.10">
    <property type="entry name" value="Oligo-1,6-glucosidase, Domain 2"/>
    <property type="match status" value="1"/>
</dbReference>
<dbReference type="SMART" id="SM00642">
    <property type="entry name" value="Aamy"/>
    <property type="match status" value="1"/>
</dbReference>
<dbReference type="InterPro" id="IPR013780">
    <property type="entry name" value="Glyco_hydro_b"/>
</dbReference>
<dbReference type="Gene3D" id="3.20.20.80">
    <property type="entry name" value="Glycosidases"/>
    <property type="match status" value="1"/>
</dbReference>